<evidence type="ECO:0000256" key="1">
    <source>
        <dbReference type="PROSITE-ProRule" id="PRU00339"/>
    </source>
</evidence>
<feature type="compositionally biased region" description="Polar residues" evidence="2">
    <location>
        <begin position="534"/>
        <end position="558"/>
    </location>
</feature>
<dbReference type="eggNOG" id="COG2304">
    <property type="taxonomic scope" value="Bacteria"/>
</dbReference>
<feature type="repeat" description="TPR" evidence="1">
    <location>
        <begin position="399"/>
        <end position="432"/>
    </location>
</feature>
<dbReference type="EMBL" id="CP000961">
    <property type="protein sequence ID" value="ACA87303.1"/>
    <property type="molecule type" value="Genomic_DNA"/>
</dbReference>
<dbReference type="PANTHER" id="PTHR22550:SF14">
    <property type="entry name" value="VWFA DOMAIN-CONTAINING PROTEIN"/>
    <property type="match status" value="1"/>
</dbReference>
<dbReference type="InterPro" id="IPR036465">
    <property type="entry name" value="vWFA_dom_sf"/>
</dbReference>
<dbReference type="eggNOG" id="COG0457">
    <property type="taxonomic scope" value="Bacteria"/>
</dbReference>
<dbReference type="SMART" id="SM00327">
    <property type="entry name" value="VWA"/>
    <property type="match status" value="1"/>
</dbReference>
<dbReference type="InterPro" id="IPR019734">
    <property type="entry name" value="TPR_rpt"/>
</dbReference>
<dbReference type="PROSITE" id="PS50005">
    <property type="entry name" value="TPR"/>
    <property type="match status" value="1"/>
</dbReference>
<dbReference type="InterPro" id="IPR002035">
    <property type="entry name" value="VWF_A"/>
</dbReference>
<evidence type="ECO:0000313" key="5">
    <source>
        <dbReference type="EMBL" id="ACA87303.1"/>
    </source>
</evidence>
<dbReference type="InterPro" id="IPR050768">
    <property type="entry name" value="UPF0353/GerABKA_families"/>
</dbReference>
<dbReference type="Proteomes" id="UP000002168">
    <property type="component" value="Chromosome"/>
</dbReference>
<sequence>MLHFLRPEWFLALLPLLIILILIWKAERVNSTWSRYISPHLANFLVSKSQQVKRSNLSYLAASWFIAVLALSGPAISKQSLPVFEAAQGRVILMDMSLSMYATDQAPNRLTQAKFKATDLIEALTEGETGLIAYAGDAFTISPLTRDRATLLNLLPTLSPQIMPVRGSNLPAALEQGKSLLVQGGHIQGDIILLADGVSPSQMNAAKKVLKGTQYRLSILVFGSEQGSPIRLPDGQLLRDNSNQVVVVKTDYSLLNELVQNADGVLVPFRSDGADLEQLTQWLNTSSDDTKATDLNGEAWQDAGPYIALLLLLPVLLSFRHGLIASLLVMTIYQPSPVMASTWDDLWKTKNQQGMQAYQAEDYGNASTTFTDPQWQASAHYKAGKYDEALSLFEQDSSASGLYNQGNSLMQKGEFEQAAQRYSKALELDPKLEGANENLELAKKLEQEKRESPEKSDNSDNGDNGDKSEQGEEGDQQDKQSDQSDSEQGKDQEQKQQGQNGEQDNQEQQGDQQQNSEQSDSQHNEQQSSKDNDAQMQADPNEQQQTADDNDKNQQAQSNDEKAAAKDEESKEEQTAQAQAMQQEQNEQQGEQQQTQAAQAVTGPEELPPEMERAMRALVDDPQVLLRNKMQLEYQKRRMQGLASKEQEQW</sequence>
<feature type="transmembrane region" description="Helical" evidence="3">
    <location>
        <begin position="57"/>
        <end position="76"/>
    </location>
</feature>
<evidence type="ECO:0000256" key="2">
    <source>
        <dbReference type="SAM" id="MobiDB-lite"/>
    </source>
</evidence>
<dbReference type="SMART" id="SM00028">
    <property type="entry name" value="TPR"/>
    <property type="match status" value="1"/>
</dbReference>
<dbReference type="HOGENOM" id="CLU_024570_3_1_6"/>
<feature type="domain" description="VWFA" evidence="4">
    <location>
        <begin position="89"/>
        <end position="262"/>
    </location>
</feature>
<dbReference type="STRING" id="392500.Swoo_3032"/>
<name>B1KLK6_SHEWM</name>
<proteinExistence type="predicted"/>
<dbReference type="PROSITE" id="PS50293">
    <property type="entry name" value="TPR_REGION"/>
    <property type="match status" value="1"/>
</dbReference>
<keyword evidence="3" id="KW-0812">Transmembrane</keyword>
<dbReference type="SUPFAM" id="SSF53300">
    <property type="entry name" value="vWA-like"/>
    <property type="match status" value="1"/>
</dbReference>
<dbReference type="SUPFAM" id="SSF48452">
    <property type="entry name" value="TPR-like"/>
    <property type="match status" value="1"/>
</dbReference>
<feature type="region of interest" description="Disordered" evidence="2">
    <location>
        <begin position="446"/>
        <end position="614"/>
    </location>
</feature>
<dbReference type="Pfam" id="PF13519">
    <property type="entry name" value="VWA_2"/>
    <property type="match status" value="1"/>
</dbReference>
<evidence type="ECO:0000259" key="4">
    <source>
        <dbReference type="PROSITE" id="PS50234"/>
    </source>
</evidence>
<accession>B1KLK6</accession>
<organism evidence="5 6">
    <name type="scientific">Shewanella woodyi (strain ATCC 51908 / MS32)</name>
    <dbReference type="NCBI Taxonomy" id="392500"/>
    <lineage>
        <taxon>Bacteria</taxon>
        <taxon>Pseudomonadati</taxon>
        <taxon>Pseudomonadota</taxon>
        <taxon>Gammaproteobacteria</taxon>
        <taxon>Alteromonadales</taxon>
        <taxon>Shewanellaceae</taxon>
        <taxon>Shewanella</taxon>
    </lineage>
</organism>
<dbReference type="RefSeq" id="WP_012325639.1">
    <property type="nucleotide sequence ID" value="NC_010506.1"/>
</dbReference>
<reference evidence="5 6" key="1">
    <citation type="submission" date="2008-02" db="EMBL/GenBank/DDBJ databases">
        <title>Complete sequence of Shewanella woodyi ATCC 51908.</title>
        <authorList>
            <consortium name="US DOE Joint Genome Institute"/>
            <person name="Copeland A."/>
            <person name="Lucas S."/>
            <person name="Lapidus A."/>
            <person name="Glavina del Rio T."/>
            <person name="Dalin E."/>
            <person name="Tice H."/>
            <person name="Bruce D."/>
            <person name="Goodwin L."/>
            <person name="Pitluck S."/>
            <person name="Sims D."/>
            <person name="Brettin T."/>
            <person name="Detter J.C."/>
            <person name="Han C."/>
            <person name="Kuske C.R."/>
            <person name="Schmutz J."/>
            <person name="Larimer F."/>
            <person name="Land M."/>
            <person name="Hauser L."/>
            <person name="Kyrpides N."/>
            <person name="Lykidis A."/>
            <person name="Zhao J.-S."/>
            <person name="Richardson P."/>
        </authorList>
    </citation>
    <scope>NUCLEOTIDE SEQUENCE [LARGE SCALE GENOMIC DNA]</scope>
    <source>
        <strain evidence="6">ATCC 51908 / MS32</strain>
    </source>
</reference>
<protein>
    <submittedName>
        <fullName evidence="5">Tetratricopeptide TPR_2 repeat protein</fullName>
    </submittedName>
</protein>
<dbReference type="PANTHER" id="PTHR22550">
    <property type="entry name" value="SPORE GERMINATION PROTEIN"/>
    <property type="match status" value="1"/>
</dbReference>
<dbReference type="InterPro" id="IPR011990">
    <property type="entry name" value="TPR-like_helical_dom_sf"/>
</dbReference>
<dbReference type="Pfam" id="PF13414">
    <property type="entry name" value="TPR_11"/>
    <property type="match status" value="1"/>
</dbReference>
<gene>
    <name evidence="5" type="ordered locus">Swoo_3032</name>
</gene>
<keyword evidence="1" id="KW-0802">TPR repeat</keyword>
<keyword evidence="3" id="KW-1133">Transmembrane helix</keyword>
<feature type="compositionally biased region" description="Basic and acidic residues" evidence="2">
    <location>
        <begin position="520"/>
        <end position="533"/>
    </location>
</feature>
<dbReference type="Gene3D" id="1.25.40.10">
    <property type="entry name" value="Tetratricopeptide repeat domain"/>
    <property type="match status" value="1"/>
</dbReference>
<feature type="compositionally biased region" description="Basic and acidic residues" evidence="2">
    <location>
        <begin position="559"/>
        <end position="574"/>
    </location>
</feature>
<dbReference type="PROSITE" id="PS50234">
    <property type="entry name" value="VWFA"/>
    <property type="match status" value="1"/>
</dbReference>
<feature type="compositionally biased region" description="Low complexity" evidence="2">
    <location>
        <begin position="575"/>
        <end position="600"/>
    </location>
</feature>
<dbReference type="Gene3D" id="3.40.50.410">
    <property type="entry name" value="von Willebrand factor, type A domain"/>
    <property type="match status" value="1"/>
</dbReference>
<evidence type="ECO:0000313" key="6">
    <source>
        <dbReference type="Proteomes" id="UP000002168"/>
    </source>
</evidence>
<feature type="compositionally biased region" description="Low complexity" evidence="2">
    <location>
        <begin position="495"/>
        <end position="519"/>
    </location>
</feature>
<feature type="compositionally biased region" description="Basic and acidic residues" evidence="2">
    <location>
        <begin position="446"/>
        <end position="494"/>
    </location>
</feature>
<keyword evidence="3" id="KW-0472">Membrane</keyword>
<dbReference type="AlphaFoldDB" id="B1KLK6"/>
<evidence type="ECO:0000256" key="3">
    <source>
        <dbReference type="SAM" id="Phobius"/>
    </source>
</evidence>
<dbReference type="KEGG" id="swd:Swoo_3032"/>
<keyword evidence="6" id="KW-1185">Reference proteome</keyword>